<dbReference type="EMBL" id="JANHOG010001023">
    <property type="protein sequence ID" value="KAJ3546465.1"/>
    <property type="molecule type" value="Genomic_DNA"/>
</dbReference>
<sequence length="286" mass="31590">MEPGSSRISEYGDTAAVRLLLHMRSRADSHGFTPVNPLFVCDKGRYTKIFPEMPQIDLCLYIVAIQPLKERRYPPGQPAMQHYGNVDIFQLVPATACAMTSQSVLTLLSQRSPLEHQRPLVNVATATASEAQRNASRRRHRSIDYLHYSDMGNLHQRVFCCPQFECQGLAGFVHLAGLRRHFRNHHSRRSSLSGHPPSPLLHSPRPSSPPLPLRELADLTLSTTPRRSSMDGANPSLLSDKASAEEASDATVEPISRAHIDHNTGCNVPFAPSLSQTGNVGGIDDY</sequence>
<accession>A0ACC1SU74</accession>
<proteinExistence type="predicted"/>
<keyword evidence="2" id="KW-1185">Reference proteome</keyword>
<name>A0ACC1SU74_9APHY</name>
<protein>
    <submittedName>
        <fullName evidence="1">Uncharacterized protein</fullName>
    </submittedName>
</protein>
<evidence type="ECO:0000313" key="1">
    <source>
        <dbReference type="EMBL" id="KAJ3546465.1"/>
    </source>
</evidence>
<reference evidence="1" key="1">
    <citation type="submission" date="2022-07" db="EMBL/GenBank/DDBJ databases">
        <title>Genome Sequence of Phlebia brevispora.</title>
        <authorList>
            <person name="Buettner E."/>
        </authorList>
    </citation>
    <scope>NUCLEOTIDE SEQUENCE</scope>
    <source>
        <strain evidence="1">MPL23</strain>
    </source>
</reference>
<comment type="caution">
    <text evidence="1">The sequence shown here is derived from an EMBL/GenBank/DDBJ whole genome shotgun (WGS) entry which is preliminary data.</text>
</comment>
<evidence type="ECO:0000313" key="2">
    <source>
        <dbReference type="Proteomes" id="UP001148662"/>
    </source>
</evidence>
<organism evidence="1 2">
    <name type="scientific">Phlebia brevispora</name>
    <dbReference type="NCBI Taxonomy" id="194682"/>
    <lineage>
        <taxon>Eukaryota</taxon>
        <taxon>Fungi</taxon>
        <taxon>Dikarya</taxon>
        <taxon>Basidiomycota</taxon>
        <taxon>Agaricomycotina</taxon>
        <taxon>Agaricomycetes</taxon>
        <taxon>Polyporales</taxon>
        <taxon>Meruliaceae</taxon>
        <taxon>Phlebia</taxon>
    </lineage>
</organism>
<dbReference type="Proteomes" id="UP001148662">
    <property type="component" value="Unassembled WGS sequence"/>
</dbReference>
<gene>
    <name evidence="1" type="ORF">NM688_g5512</name>
</gene>